<keyword evidence="3" id="KW-0614">Plasmid</keyword>
<evidence type="ECO:0000313" key="3">
    <source>
        <dbReference type="EMBL" id="WDI05232.1"/>
    </source>
</evidence>
<protein>
    <recommendedName>
        <fullName evidence="5">HTH arsR-type domain-containing protein</fullName>
    </recommendedName>
</protein>
<geneLocation type="plasmid" evidence="3 4">
    <name>unnamed1</name>
</geneLocation>
<feature type="coiled-coil region" evidence="1">
    <location>
        <begin position="252"/>
        <end position="286"/>
    </location>
</feature>
<dbReference type="Proteomes" id="UP001221519">
    <property type="component" value="Plasmid unnamed1"/>
</dbReference>
<evidence type="ECO:0008006" key="5">
    <source>
        <dbReference type="Google" id="ProtNLM"/>
    </source>
</evidence>
<dbReference type="RefSeq" id="WP_274338780.1">
    <property type="nucleotide sequence ID" value="NZ_CP118109.1"/>
</dbReference>
<dbReference type="EMBL" id="CP118109">
    <property type="protein sequence ID" value="WDI05232.1"/>
    <property type="molecule type" value="Genomic_DNA"/>
</dbReference>
<organism evidence="3 4">
    <name type="scientific">Paenibacillus urinalis</name>
    <dbReference type="NCBI Taxonomy" id="521520"/>
    <lineage>
        <taxon>Bacteria</taxon>
        <taxon>Bacillati</taxon>
        <taxon>Bacillota</taxon>
        <taxon>Bacilli</taxon>
        <taxon>Bacillales</taxon>
        <taxon>Paenibacillaceae</taxon>
        <taxon>Paenibacillus</taxon>
    </lineage>
</organism>
<gene>
    <name evidence="3" type="ORF">PUW25_25830</name>
</gene>
<evidence type="ECO:0000256" key="2">
    <source>
        <dbReference type="SAM" id="MobiDB-lite"/>
    </source>
</evidence>
<reference evidence="3 4" key="1">
    <citation type="submission" date="2023-02" db="EMBL/GenBank/DDBJ databases">
        <title>Pathogen: clinical or host-associated sample.</title>
        <authorList>
            <person name="Hergert J."/>
            <person name="Casey R."/>
            <person name="Wagner J."/>
            <person name="Young E.L."/>
            <person name="Oakeson K.F."/>
        </authorList>
    </citation>
    <scope>NUCLEOTIDE SEQUENCE [LARGE SCALE GENOMIC DNA]</scope>
    <source>
        <strain evidence="3 4">2022CK-00829</strain>
        <plasmid evidence="3 4">unnamed1</plasmid>
    </source>
</reference>
<keyword evidence="4" id="KW-1185">Reference proteome</keyword>
<proteinExistence type="predicted"/>
<feature type="region of interest" description="Disordered" evidence="2">
    <location>
        <begin position="165"/>
        <end position="185"/>
    </location>
</feature>
<name>A0ABY7XL23_9BACL</name>
<accession>A0ABY7XL23</accession>
<evidence type="ECO:0000256" key="1">
    <source>
        <dbReference type="SAM" id="Coils"/>
    </source>
</evidence>
<sequence>MSAAPQKKVDRDTLLEHLKTMADDVGDIHVSPTVLGQEFEVSTASITHHLRVLSDEGKIVDTGRTGPHKKKIYRLSSSLMRESKVPQSKLIYPTINDESFMQKIKDSVKHLNIPKSIISSESQIKTNEHIDENTINQENYKNIEQDAPGEEEIISKNDFSISEISSNNKAEDSSDNHDEDDSFNRSIIEREKSLDDQIREFQAKSRSSSAQIMLEKDDREILSVAVESLNQIQMFFKDLTDQLSTIEEKKFIQALIEERNQNLQQIAELQNQISTMNDTINEMSSKKNKNGDIEQKAKNIYQSLLFIVDNFVDQPAHTMFLQKTEFRKDIGERVKELFLLAVRKE</sequence>
<keyword evidence="1" id="KW-0175">Coiled coil</keyword>
<evidence type="ECO:0000313" key="4">
    <source>
        <dbReference type="Proteomes" id="UP001221519"/>
    </source>
</evidence>